<keyword evidence="1" id="KW-0175">Coiled coil</keyword>
<protein>
    <submittedName>
        <fullName evidence="3">LINE-1 type transposase domain-containing protein 1</fullName>
    </submittedName>
</protein>
<dbReference type="Proteomes" id="UP001178508">
    <property type="component" value="Chromosome 6"/>
</dbReference>
<feature type="region of interest" description="Disordered" evidence="2">
    <location>
        <begin position="309"/>
        <end position="332"/>
    </location>
</feature>
<dbReference type="AlphaFoldDB" id="A0AAV1F9V3"/>
<proteinExistence type="predicted"/>
<gene>
    <name evidence="3" type="ORF">XNOV1_A001820</name>
</gene>
<name>A0AAV1F9V3_XYRNO</name>
<dbReference type="Gene3D" id="3.30.70.1820">
    <property type="entry name" value="L1 transposable element, RRM domain"/>
    <property type="match status" value="1"/>
</dbReference>
<evidence type="ECO:0000313" key="3">
    <source>
        <dbReference type="EMBL" id="CAJ1057705.1"/>
    </source>
</evidence>
<dbReference type="EMBL" id="OY660869">
    <property type="protein sequence ID" value="CAJ1057705.1"/>
    <property type="molecule type" value="Genomic_DNA"/>
</dbReference>
<reference evidence="3" key="1">
    <citation type="submission" date="2023-08" db="EMBL/GenBank/DDBJ databases">
        <authorList>
            <person name="Alioto T."/>
            <person name="Alioto T."/>
            <person name="Gomez Garrido J."/>
        </authorList>
    </citation>
    <scope>NUCLEOTIDE SEQUENCE</scope>
</reference>
<dbReference type="PANTHER" id="PTHR11505">
    <property type="entry name" value="L1 TRANSPOSABLE ELEMENT-RELATED"/>
    <property type="match status" value="1"/>
</dbReference>
<dbReference type="InterPro" id="IPR004244">
    <property type="entry name" value="Transposase_22"/>
</dbReference>
<feature type="coiled-coil region" evidence="1">
    <location>
        <begin position="69"/>
        <end position="140"/>
    </location>
</feature>
<evidence type="ECO:0000313" key="4">
    <source>
        <dbReference type="Proteomes" id="UP001178508"/>
    </source>
</evidence>
<keyword evidence="4" id="KW-1185">Reference proteome</keyword>
<organism evidence="3 4">
    <name type="scientific">Xyrichtys novacula</name>
    <name type="common">Pearly razorfish</name>
    <name type="synonym">Hemipteronotus novacula</name>
    <dbReference type="NCBI Taxonomy" id="13765"/>
    <lineage>
        <taxon>Eukaryota</taxon>
        <taxon>Metazoa</taxon>
        <taxon>Chordata</taxon>
        <taxon>Craniata</taxon>
        <taxon>Vertebrata</taxon>
        <taxon>Euteleostomi</taxon>
        <taxon>Actinopterygii</taxon>
        <taxon>Neopterygii</taxon>
        <taxon>Teleostei</taxon>
        <taxon>Neoteleostei</taxon>
        <taxon>Acanthomorphata</taxon>
        <taxon>Eupercaria</taxon>
        <taxon>Labriformes</taxon>
        <taxon>Labridae</taxon>
        <taxon>Xyrichtys</taxon>
    </lineage>
</organism>
<evidence type="ECO:0000256" key="2">
    <source>
        <dbReference type="SAM" id="MobiDB-lite"/>
    </source>
</evidence>
<sequence>MNLRSGAATKVNIAKKKTKKKDATNISNKEMATGSLEATIQTMMQELKGEIKGLKEDLIKQIGSLRTDVESFATEIKQVQKDVKEVRAEMGNAVDKIAEAEERINQMEEGEVTINALNALKHLLREQKKINQRLEYQEQKSRQFNARIFQVIEGIEQQDMVGFVKSILVEQLKIPADTFHICAAHRSLAKKPTGVDATPRSIVVRFLSWNTREKVVKTAWAKKDITAGGKRIYFDRDLPEKVQKERRRYAPLRLQLKEKKIKSFIIHPAKLKVFEEEGSFIIYNTPEDAETQLRAKGLISTERCVGAHHGKHGTLRKEGAQSAPFQRSGGDEETLETLLEDAMRGL</sequence>
<dbReference type="Gene3D" id="1.20.5.190">
    <property type="match status" value="1"/>
</dbReference>
<evidence type="ECO:0000256" key="1">
    <source>
        <dbReference type="SAM" id="Coils"/>
    </source>
</evidence>
<accession>A0AAV1F9V3</accession>